<dbReference type="PANTHER" id="PTHR22835:SF616">
    <property type="entry name" value="ESTERASE"/>
    <property type="match status" value="1"/>
</dbReference>
<dbReference type="OrthoDB" id="1600564at2759"/>
<evidence type="ECO:0000313" key="4">
    <source>
        <dbReference type="EMBL" id="KDP37393.1"/>
    </source>
</evidence>
<sequence>MECFRANISAISLSFSLCLFFVTLAATLNPIFALRSCEFPAIFNFGDSNSDTGGLPAAFFPPNPPYGNTYFQMPAGSFKNGANFATGGSSIRLPSSIIPSGSYSPFFLDIQFLQFMQFKNRSRTIRKQGGIFAKLMPKEEYFGKALYTFDIGQNDIQAGIFSNMSIEEVKASIPEILNRFAVNIKNITNLGARSFWIHNTRPIGCHPYILTNFPLAGKDNAGCAKPYNEIAQHFNFKLNETIFQLRKELPSAAFTYVDIYSVIYSLISEPQRYGFELPLVACCGHGGKYNNSNTARCGSPAIINGSKIVFDSSCDRPWARVNWDGVHYTEAANKFIFDKISTGLFSNPPIPLNKACQRTKF</sequence>
<evidence type="ECO:0000256" key="3">
    <source>
        <dbReference type="SAM" id="SignalP"/>
    </source>
</evidence>
<evidence type="ECO:0000313" key="5">
    <source>
        <dbReference type="Proteomes" id="UP000027138"/>
    </source>
</evidence>
<gene>
    <name evidence="4" type="ORF">JCGZ_08404</name>
</gene>
<name>A0A067KQW9_JATCU</name>
<dbReference type="InterPro" id="IPR001087">
    <property type="entry name" value="GDSL"/>
</dbReference>
<dbReference type="InterPro" id="IPR036514">
    <property type="entry name" value="SGNH_hydro_sf"/>
</dbReference>
<reference evidence="4 5" key="1">
    <citation type="journal article" date="2014" name="PLoS ONE">
        <title>Global Analysis of Gene Expression Profiles in Physic Nut (Jatropha curcas L.) Seedlings Exposed to Salt Stress.</title>
        <authorList>
            <person name="Zhang L."/>
            <person name="Zhang C."/>
            <person name="Wu P."/>
            <person name="Chen Y."/>
            <person name="Li M."/>
            <person name="Jiang H."/>
            <person name="Wu G."/>
        </authorList>
    </citation>
    <scope>NUCLEOTIDE SEQUENCE [LARGE SCALE GENOMIC DNA]</scope>
    <source>
        <strain evidence="5">cv. GZQX0401</strain>
        <tissue evidence="4">Young leaves</tissue>
    </source>
</reference>
<dbReference type="EMBL" id="KK914406">
    <property type="protein sequence ID" value="KDP37393.1"/>
    <property type="molecule type" value="Genomic_DNA"/>
</dbReference>
<keyword evidence="2" id="KW-0325">Glycoprotein</keyword>
<dbReference type="AlphaFoldDB" id="A0A067KQW9"/>
<evidence type="ECO:0000256" key="2">
    <source>
        <dbReference type="ARBA" id="ARBA00023180"/>
    </source>
</evidence>
<protein>
    <submittedName>
        <fullName evidence="4">Uncharacterized protein</fullName>
    </submittedName>
</protein>
<accession>A0A067KQW9</accession>
<comment type="similarity">
    <text evidence="1">Belongs to the 'GDSL' lipolytic enzyme family.</text>
</comment>
<dbReference type="SUPFAM" id="SSF52266">
    <property type="entry name" value="SGNH hydrolase"/>
    <property type="match status" value="1"/>
</dbReference>
<dbReference type="Gene3D" id="3.40.50.1110">
    <property type="entry name" value="SGNH hydrolase"/>
    <property type="match status" value="1"/>
</dbReference>
<dbReference type="GO" id="GO:0016788">
    <property type="term" value="F:hydrolase activity, acting on ester bonds"/>
    <property type="evidence" value="ECO:0007669"/>
    <property type="project" value="InterPro"/>
</dbReference>
<feature type="signal peptide" evidence="3">
    <location>
        <begin position="1"/>
        <end position="33"/>
    </location>
</feature>
<keyword evidence="5" id="KW-1185">Reference proteome</keyword>
<dbReference type="PANTHER" id="PTHR22835">
    <property type="entry name" value="ZINC FINGER FYVE DOMAIN CONTAINING PROTEIN"/>
    <property type="match status" value="1"/>
</dbReference>
<dbReference type="Proteomes" id="UP000027138">
    <property type="component" value="Unassembled WGS sequence"/>
</dbReference>
<keyword evidence="3" id="KW-0732">Signal</keyword>
<feature type="chain" id="PRO_5001643120" evidence="3">
    <location>
        <begin position="34"/>
        <end position="361"/>
    </location>
</feature>
<dbReference type="Pfam" id="PF00657">
    <property type="entry name" value="Lipase_GDSL"/>
    <property type="match status" value="1"/>
</dbReference>
<evidence type="ECO:0000256" key="1">
    <source>
        <dbReference type="ARBA" id="ARBA00008668"/>
    </source>
</evidence>
<proteinExistence type="inferred from homology"/>
<organism evidence="4 5">
    <name type="scientific">Jatropha curcas</name>
    <name type="common">Barbados nut</name>
    <dbReference type="NCBI Taxonomy" id="180498"/>
    <lineage>
        <taxon>Eukaryota</taxon>
        <taxon>Viridiplantae</taxon>
        <taxon>Streptophyta</taxon>
        <taxon>Embryophyta</taxon>
        <taxon>Tracheophyta</taxon>
        <taxon>Spermatophyta</taxon>
        <taxon>Magnoliopsida</taxon>
        <taxon>eudicotyledons</taxon>
        <taxon>Gunneridae</taxon>
        <taxon>Pentapetalae</taxon>
        <taxon>rosids</taxon>
        <taxon>fabids</taxon>
        <taxon>Malpighiales</taxon>
        <taxon>Euphorbiaceae</taxon>
        <taxon>Crotonoideae</taxon>
        <taxon>Jatropheae</taxon>
        <taxon>Jatropha</taxon>
    </lineage>
</organism>
<dbReference type="STRING" id="180498.A0A067KQW9"/>